<evidence type="ECO:0000313" key="1">
    <source>
        <dbReference type="EMBL" id="GBP79457.1"/>
    </source>
</evidence>
<comment type="caution">
    <text evidence="1">The sequence shown here is derived from an EMBL/GenBank/DDBJ whole genome shotgun (WGS) entry which is preliminary data.</text>
</comment>
<protein>
    <submittedName>
        <fullName evidence="1">Uncharacterized protein</fullName>
    </submittedName>
</protein>
<dbReference type="EMBL" id="BGZK01001414">
    <property type="protein sequence ID" value="GBP79457.1"/>
    <property type="molecule type" value="Genomic_DNA"/>
</dbReference>
<gene>
    <name evidence="1" type="ORF">EVAR_48920_1</name>
</gene>
<dbReference type="Proteomes" id="UP000299102">
    <property type="component" value="Unassembled WGS sequence"/>
</dbReference>
<keyword evidence="2" id="KW-1185">Reference proteome</keyword>
<evidence type="ECO:0000313" key="2">
    <source>
        <dbReference type="Proteomes" id="UP000299102"/>
    </source>
</evidence>
<reference evidence="1 2" key="1">
    <citation type="journal article" date="2019" name="Commun. Biol.">
        <title>The bagworm genome reveals a unique fibroin gene that provides high tensile strength.</title>
        <authorList>
            <person name="Kono N."/>
            <person name="Nakamura H."/>
            <person name="Ohtoshi R."/>
            <person name="Tomita M."/>
            <person name="Numata K."/>
            <person name="Arakawa K."/>
        </authorList>
    </citation>
    <scope>NUCLEOTIDE SEQUENCE [LARGE SCALE GENOMIC DNA]</scope>
</reference>
<organism evidence="1 2">
    <name type="scientific">Eumeta variegata</name>
    <name type="common">Bagworm moth</name>
    <name type="synonym">Eumeta japonica</name>
    <dbReference type="NCBI Taxonomy" id="151549"/>
    <lineage>
        <taxon>Eukaryota</taxon>
        <taxon>Metazoa</taxon>
        <taxon>Ecdysozoa</taxon>
        <taxon>Arthropoda</taxon>
        <taxon>Hexapoda</taxon>
        <taxon>Insecta</taxon>
        <taxon>Pterygota</taxon>
        <taxon>Neoptera</taxon>
        <taxon>Endopterygota</taxon>
        <taxon>Lepidoptera</taxon>
        <taxon>Glossata</taxon>
        <taxon>Ditrysia</taxon>
        <taxon>Tineoidea</taxon>
        <taxon>Psychidae</taxon>
        <taxon>Oiketicinae</taxon>
        <taxon>Eumeta</taxon>
    </lineage>
</organism>
<name>A0A4C1YYH1_EUMVA</name>
<sequence length="119" mass="12758">MNPPFTEAEVKMVLKAFNPKKPLGLTGSPRTHREVVVRYTGGEFRKVTSKDCIQGSIASAIFRNQVLDSLLRELGDLGGTANSGTFAADVVFVFRTVGLITGGGDQQGTSPCEGLRRSK</sequence>
<proteinExistence type="predicted"/>
<dbReference type="OrthoDB" id="411871at2759"/>
<dbReference type="AlphaFoldDB" id="A0A4C1YYH1"/>
<accession>A0A4C1YYH1</accession>